<accession>A0A5J4QEE7</accession>
<sequence>MYKTLRTFPIEMIENVEIMAPVGSRDSLAAAIQGGADSIYFGVENLNMRAHSSNNFTINDLHDIARICNENGLKSYLTINAILYDEDIMLMRAIMNAAKATGISAIIAADVAVMNYARQIGLEIHLSTQLTISNTEAVRFYAQFADVVVLARELNLKQVSEIHRRIQ</sequence>
<dbReference type="PANTHER" id="PTHR30217">
    <property type="entry name" value="PEPTIDASE U32 FAMILY"/>
    <property type="match status" value="1"/>
</dbReference>
<organism evidence="4">
    <name type="scientific">termite gut metagenome</name>
    <dbReference type="NCBI Taxonomy" id="433724"/>
    <lineage>
        <taxon>unclassified sequences</taxon>
        <taxon>metagenomes</taxon>
        <taxon>organismal metagenomes</taxon>
    </lineage>
</organism>
<proteinExistence type="inferred from homology"/>
<dbReference type="AlphaFoldDB" id="A0A5J4QEE7"/>
<evidence type="ECO:0000256" key="1">
    <source>
        <dbReference type="ARBA" id="ARBA00022670"/>
    </source>
</evidence>
<keyword evidence="1 4" id="KW-0645">Protease</keyword>
<comment type="similarity">
    <text evidence="3">Belongs to the peptidase U32 family.</text>
</comment>
<dbReference type="EMBL" id="SNRY01003691">
    <property type="protein sequence ID" value="KAA6320087.1"/>
    <property type="molecule type" value="Genomic_DNA"/>
</dbReference>
<evidence type="ECO:0000256" key="3">
    <source>
        <dbReference type="ARBA" id="ARBA00038374"/>
    </source>
</evidence>
<protein>
    <submittedName>
        <fullName evidence="4">Putative protease YdcP</fullName>
        <ecNumber evidence="4">3.4.-.-</ecNumber>
    </submittedName>
</protein>
<dbReference type="EC" id="3.4.-.-" evidence="4"/>
<dbReference type="InterPro" id="IPR051454">
    <property type="entry name" value="RNA/ubiquinone_mod_enzymes"/>
</dbReference>
<evidence type="ECO:0000256" key="2">
    <source>
        <dbReference type="ARBA" id="ARBA00022801"/>
    </source>
</evidence>
<reference evidence="4" key="1">
    <citation type="submission" date="2019-03" db="EMBL/GenBank/DDBJ databases">
        <title>Single cell metagenomics reveals metabolic interactions within the superorganism composed of flagellate Streblomastix strix and complex community of Bacteroidetes bacteria on its surface.</title>
        <authorList>
            <person name="Treitli S.C."/>
            <person name="Kolisko M."/>
            <person name="Husnik F."/>
            <person name="Keeling P."/>
            <person name="Hampl V."/>
        </authorList>
    </citation>
    <scope>NUCLEOTIDE SEQUENCE</scope>
    <source>
        <strain evidence="4">STM</strain>
    </source>
</reference>
<comment type="caution">
    <text evidence="4">The sequence shown here is derived from an EMBL/GenBank/DDBJ whole genome shotgun (WGS) entry which is preliminary data.</text>
</comment>
<dbReference type="GO" id="GO:0006508">
    <property type="term" value="P:proteolysis"/>
    <property type="evidence" value="ECO:0007669"/>
    <property type="project" value="UniProtKB-KW"/>
</dbReference>
<dbReference type="InterPro" id="IPR001539">
    <property type="entry name" value="Peptidase_U32"/>
</dbReference>
<keyword evidence="2 4" id="KW-0378">Hydrolase</keyword>
<dbReference type="Pfam" id="PF01136">
    <property type="entry name" value="Peptidase_U32"/>
    <property type="match status" value="1"/>
</dbReference>
<gene>
    <name evidence="4" type="ORF">EZS27_030098</name>
</gene>
<evidence type="ECO:0000313" key="4">
    <source>
        <dbReference type="EMBL" id="KAA6320087.1"/>
    </source>
</evidence>
<name>A0A5J4QEE7_9ZZZZ</name>
<dbReference type="GO" id="GO:0008233">
    <property type="term" value="F:peptidase activity"/>
    <property type="evidence" value="ECO:0007669"/>
    <property type="project" value="UniProtKB-KW"/>
</dbReference>
<feature type="non-terminal residue" evidence="4">
    <location>
        <position position="167"/>
    </location>
</feature>
<dbReference type="PANTHER" id="PTHR30217:SF6">
    <property type="entry name" value="TRNA HYDROXYLATION PROTEIN P"/>
    <property type="match status" value="1"/>
</dbReference>